<organism evidence="4 5">
    <name type="scientific">Skeletonema marinoi</name>
    <dbReference type="NCBI Taxonomy" id="267567"/>
    <lineage>
        <taxon>Eukaryota</taxon>
        <taxon>Sar</taxon>
        <taxon>Stramenopiles</taxon>
        <taxon>Ochrophyta</taxon>
        <taxon>Bacillariophyta</taxon>
        <taxon>Coscinodiscophyceae</taxon>
        <taxon>Thalassiosirophycidae</taxon>
        <taxon>Thalassiosirales</taxon>
        <taxon>Skeletonemataceae</taxon>
        <taxon>Skeletonema</taxon>
        <taxon>Skeletonema marinoi-dohrnii complex</taxon>
    </lineage>
</organism>
<dbReference type="Gene3D" id="3.60.21.10">
    <property type="match status" value="1"/>
</dbReference>
<dbReference type="EMBL" id="JATAAI010000018">
    <property type="protein sequence ID" value="KAK1739352.1"/>
    <property type="molecule type" value="Genomic_DNA"/>
</dbReference>
<feature type="region of interest" description="Disordered" evidence="1">
    <location>
        <begin position="137"/>
        <end position="179"/>
    </location>
</feature>
<keyword evidence="2" id="KW-0812">Transmembrane</keyword>
<proteinExistence type="predicted"/>
<evidence type="ECO:0000313" key="4">
    <source>
        <dbReference type="EMBL" id="KAK1739352.1"/>
    </source>
</evidence>
<keyword evidence="2" id="KW-1133">Transmembrane helix</keyword>
<feature type="compositionally biased region" description="Basic and acidic residues" evidence="1">
    <location>
        <begin position="1"/>
        <end position="10"/>
    </location>
</feature>
<name>A0AAD8Y4K0_9STRA</name>
<evidence type="ECO:0000256" key="2">
    <source>
        <dbReference type="SAM" id="Phobius"/>
    </source>
</evidence>
<evidence type="ECO:0000256" key="1">
    <source>
        <dbReference type="SAM" id="MobiDB-lite"/>
    </source>
</evidence>
<dbReference type="Pfam" id="PF00149">
    <property type="entry name" value="Metallophos"/>
    <property type="match status" value="1"/>
</dbReference>
<reference evidence="4" key="1">
    <citation type="submission" date="2023-06" db="EMBL/GenBank/DDBJ databases">
        <title>Survivors Of The Sea: Transcriptome response of Skeletonema marinoi to long-term dormancy.</title>
        <authorList>
            <person name="Pinder M.I.M."/>
            <person name="Kourtchenko O."/>
            <person name="Robertson E.K."/>
            <person name="Larsson T."/>
            <person name="Maumus F."/>
            <person name="Osuna-Cruz C.M."/>
            <person name="Vancaester E."/>
            <person name="Stenow R."/>
            <person name="Vandepoele K."/>
            <person name="Ploug H."/>
            <person name="Bruchert V."/>
            <person name="Godhe A."/>
            <person name="Topel M."/>
        </authorList>
    </citation>
    <scope>NUCLEOTIDE SEQUENCE</scope>
    <source>
        <strain evidence="4">R05AC</strain>
    </source>
</reference>
<dbReference type="SUPFAM" id="SSF56300">
    <property type="entry name" value="Metallo-dependent phosphatases"/>
    <property type="match status" value="1"/>
</dbReference>
<feature type="compositionally biased region" description="Basic residues" evidence="1">
    <location>
        <begin position="138"/>
        <end position="150"/>
    </location>
</feature>
<accession>A0AAD8Y4K0</accession>
<feature type="transmembrane region" description="Helical" evidence="2">
    <location>
        <begin position="211"/>
        <end position="234"/>
    </location>
</feature>
<dbReference type="CDD" id="cd00838">
    <property type="entry name" value="MPP_superfamily"/>
    <property type="match status" value="1"/>
</dbReference>
<feature type="compositionally biased region" description="Basic and acidic residues" evidence="1">
    <location>
        <begin position="23"/>
        <end position="49"/>
    </location>
</feature>
<dbReference type="Proteomes" id="UP001224775">
    <property type="component" value="Unassembled WGS sequence"/>
</dbReference>
<comment type="caution">
    <text evidence="4">The sequence shown here is derived from an EMBL/GenBank/DDBJ whole genome shotgun (WGS) entry which is preliminary data.</text>
</comment>
<dbReference type="GO" id="GO:0016787">
    <property type="term" value="F:hydrolase activity"/>
    <property type="evidence" value="ECO:0007669"/>
    <property type="project" value="InterPro"/>
</dbReference>
<evidence type="ECO:0000313" key="5">
    <source>
        <dbReference type="Proteomes" id="UP001224775"/>
    </source>
</evidence>
<keyword evidence="2" id="KW-0472">Membrane</keyword>
<evidence type="ECO:0000259" key="3">
    <source>
        <dbReference type="Pfam" id="PF00149"/>
    </source>
</evidence>
<protein>
    <recommendedName>
        <fullName evidence="3">Calcineurin-like phosphoesterase domain-containing protein</fullName>
    </recommendedName>
</protein>
<keyword evidence="5" id="KW-1185">Reference proteome</keyword>
<gene>
    <name evidence="4" type="ORF">QTG54_009895</name>
</gene>
<feature type="domain" description="Calcineurin-like phosphoesterase" evidence="3">
    <location>
        <begin position="297"/>
        <end position="475"/>
    </location>
</feature>
<feature type="region of interest" description="Disordered" evidence="1">
    <location>
        <begin position="1"/>
        <end position="49"/>
    </location>
</feature>
<dbReference type="InterPro" id="IPR029052">
    <property type="entry name" value="Metallo-depent_PP-like"/>
</dbReference>
<dbReference type="InterPro" id="IPR004843">
    <property type="entry name" value="Calcineurin-like_PHP"/>
</dbReference>
<dbReference type="AlphaFoldDB" id="A0AAD8Y4K0"/>
<sequence length="540" mass="61244">MAYDLRKISSLDDEQWTSSLQNDEDKHGLVANDTDEHHDSVEPSSRERSDLSFSYALRKVFSREPDVDSKEAQPLSYQYEKPETHHDDQAEHIEVDGRALAISAAVVDEGQTTLDGAYKIRKAKSCPISPLYEEQSKQKKSLFGKRRRKNAVATKSNDNSMRKDEKKLQKQASDDDESTQCITAANSYADNSYFLEEERQDKSKKRWRDPWVITLIVLVCLVLGMGAFASAYFLPEMLGKADTAQGYDEIVYTPTDISVSPSSGNGTSIIFYAMADAPYTDHERENIMPYQIKNLSSSADFLVHLGDLQDAADGCQESAYQAASAILKQSNIPVFVIPGDNDINDCADFEHGEEQWTKHFRHLDKNWDHSFFVTRWGKLEESFAFLKHRILLFGLNIVGGSPHSDSEWKRRHTEHLHRVKELMTKLKDEYDVAVLLAHASPSSNHADFFEEEDGLASFVKEIGKPFLHLHGDDHVWAESEGAFDVDNYMMVSLDCGEIASPIKVEIDTTKENPIKISREDTNLEVECCKEGWPWLNNEVL</sequence>